<name>A0ACB9YVP6_9PEZI</name>
<reference evidence="1 2" key="1">
    <citation type="journal article" date="2022" name="New Phytol.">
        <title>Ecological generalism drives hyperdiversity of secondary metabolite gene clusters in xylarialean endophytes.</title>
        <authorList>
            <person name="Franco M.E.E."/>
            <person name="Wisecaver J.H."/>
            <person name="Arnold A.E."/>
            <person name="Ju Y.M."/>
            <person name="Slot J.C."/>
            <person name="Ahrendt S."/>
            <person name="Moore L.P."/>
            <person name="Eastman K.E."/>
            <person name="Scott K."/>
            <person name="Konkel Z."/>
            <person name="Mondo S.J."/>
            <person name="Kuo A."/>
            <person name="Hayes R.D."/>
            <person name="Haridas S."/>
            <person name="Andreopoulos B."/>
            <person name="Riley R."/>
            <person name="LaButti K."/>
            <person name="Pangilinan J."/>
            <person name="Lipzen A."/>
            <person name="Amirebrahimi M."/>
            <person name="Yan J."/>
            <person name="Adam C."/>
            <person name="Keymanesh K."/>
            <person name="Ng V."/>
            <person name="Louie K."/>
            <person name="Northen T."/>
            <person name="Drula E."/>
            <person name="Henrissat B."/>
            <person name="Hsieh H.M."/>
            <person name="Youens-Clark K."/>
            <person name="Lutzoni F."/>
            <person name="Miadlikowska J."/>
            <person name="Eastwood D.C."/>
            <person name="Hamelin R.C."/>
            <person name="Grigoriev I.V."/>
            <person name="U'Ren J.M."/>
        </authorList>
    </citation>
    <scope>NUCLEOTIDE SEQUENCE [LARGE SCALE GENOMIC DNA]</scope>
    <source>
        <strain evidence="1 2">CBS 119005</strain>
    </source>
</reference>
<organism evidence="1 2">
    <name type="scientific">Hypoxylon rubiginosum</name>
    <dbReference type="NCBI Taxonomy" id="110542"/>
    <lineage>
        <taxon>Eukaryota</taxon>
        <taxon>Fungi</taxon>
        <taxon>Dikarya</taxon>
        <taxon>Ascomycota</taxon>
        <taxon>Pezizomycotina</taxon>
        <taxon>Sordariomycetes</taxon>
        <taxon>Xylariomycetidae</taxon>
        <taxon>Xylariales</taxon>
        <taxon>Hypoxylaceae</taxon>
        <taxon>Hypoxylon</taxon>
    </lineage>
</organism>
<sequence>MDYMGSSSSGLPYPNLIKEYASGDHQAFFREPVGPRSTNTLRKVPEEPIDELVKEYTPTFGSLSPVYEKEVKNRTLRLTFFREDRGTIDHGLGRNSEDEYECAKFNVLRHPHPKDDDNPNYSTDSSPVTGLNDAYLKLVNYPNIPGTVMSAPLLPRYGPLSEPTDRKDGQFRTVKAQQPSAFTRVLETTELCQKLMLEIGHRWGDLSNFTRTCQTVLFAMNKISTRVDLTKSNFLNLDKTDAQIQADRAQGHDTISASAVFLILSDIRGEYREAEVGEGDPNRSGDPSCPRGTYDRPSATQRVVHTYLLLKSIHLRGTQMRFLHLHSVPNLDTAVLRRCLGGLPNLEVLGVHNCELLHFGTAREVLDLIIYHNKEPGFKRVRSDFSPYYYTGLPRDHKGHKGEFGVVPSDHEMIETRRAIAAVLFTVVPMAIENNIDWFSPGTGMRQFLERIPFALGTVRYILEAIYSIYRFETATMRDLQRKKLPSHLFNLLRDAMRRTLNCDLVLAVEGKSMSTYTLNATMTRGEDFHLVTCGFCAARLPSYFYTTESCGRQPDQIQCSGCQLCLHLENQVDNFFQEKKETLRILFDDERFTGMDQYLNLTRVATNEEIGDSGFPFWSIAAISKEDFLHDLRTGTIGGLPGLPILDERPGPGFPNRYKRVVLWQDQVLKAAAHTHDNIDNGRERILKEIAADREDIRELTSLRARSTGEAIANRDAADNIDRGIDLKMAKCGEAQMGGKHGTNAAANWNREVVRYHQLAGVKAGTLVNNGPYPISDDCPTGFW</sequence>
<keyword evidence="2" id="KW-1185">Reference proteome</keyword>
<accession>A0ACB9YVP6</accession>
<proteinExistence type="predicted"/>
<dbReference type="EMBL" id="MU393518">
    <property type="protein sequence ID" value="KAI4862790.1"/>
    <property type="molecule type" value="Genomic_DNA"/>
</dbReference>
<protein>
    <submittedName>
        <fullName evidence="1">Uncharacterized protein</fullName>
    </submittedName>
</protein>
<gene>
    <name evidence="1" type="ORF">F4820DRAFT_459950</name>
</gene>
<dbReference type="Proteomes" id="UP001497700">
    <property type="component" value="Unassembled WGS sequence"/>
</dbReference>
<evidence type="ECO:0000313" key="2">
    <source>
        <dbReference type="Proteomes" id="UP001497700"/>
    </source>
</evidence>
<evidence type="ECO:0000313" key="1">
    <source>
        <dbReference type="EMBL" id="KAI4862790.1"/>
    </source>
</evidence>
<comment type="caution">
    <text evidence="1">The sequence shown here is derived from an EMBL/GenBank/DDBJ whole genome shotgun (WGS) entry which is preliminary data.</text>
</comment>